<dbReference type="RefSeq" id="WP_003046349.1">
    <property type="nucleotide sequence ID" value="NZ_AIDX01000001.2"/>
</dbReference>
<sequence length="219" mass="25096">MIKYNKNNKLSRRRFTRTNISPELISLGASLGELAIKSTVSAITQKIKTVKTSKDINEVRKVYDEVVSELINERQEAIRIAQSYQSELERVQISDEDIDHLHNTVNRIIEIISKAQTNSINPNDKEALKSASEQIASYNQFKELIDVDTLKTMQLLGFNYKEAIGEPLTLMMKNFILSKMISPNNDVKDILTPEMVEVLKSKVAYENFFKLIEKNNNQN</sequence>
<accession>A0AAV3FPS2</accession>
<dbReference type="EMBL" id="AIDX01000001">
    <property type="protein sequence ID" value="EIQ81051.1"/>
    <property type="molecule type" value="Genomic_DNA"/>
</dbReference>
<evidence type="ECO:0000313" key="2">
    <source>
        <dbReference type="Proteomes" id="UP000004423"/>
    </source>
</evidence>
<protein>
    <submittedName>
        <fullName evidence="1">Uncharacterized protein</fullName>
    </submittedName>
</protein>
<dbReference type="GeneID" id="49628131"/>
<proteinExistence type="predicted"/>
<gene>
    <name evidence="1" type="ORF">SCAZ3_01390</name>
</gene>
<organism evidence="1 2">
    <name type="scientific">Streptococcus canis FSL Z3-227</name>
    <dbReference type="NCBI Taxonomy" id="482234"/>
    <lineage>
        <taxon>Bacteria</taxon>
        <taxon>Bacillati</taxon>
        <taxon>Bacillota</taxon>
        <taxon>Bacilli</taxon>
        <taxon>Lactobacillales</taxon>
        <taxon>Streptococcaceae</taxon>
        <taxon>Streptococcus</taxon>
    </lineage>
</organism>
<comment type="caution">
    <text evidence="1">The sequence shown here is derived from an EMBL/GenBank/DDBJ whole genome shotgun (WGS) entry which is preliminary data.</text>
</comment>
<name>A0AAV3FPS2_STRCB</name>
<dbReference type="AlphaFoldDB" id="A0AAV3FPS2"/>
<reference evidence="1 2" key="1">
    <citation type="journal article" date="2012" name="PLoS ONE">
        <title>Gene Repertoire Evolution of Streptococcus pyogenes Inferred from Phylogenomic Analysis with Streptococcus canis and Streptococcus dysgalactiae.</title>
        <authorList>
            <person name="Lefebure T."/>
            <person name="Richards V.P."/>
            <person name="Lang P."/>
            <person name="Pavinski-Bitar P."/>
            <person name="Stanhope M.J."/>
        </authorList>
    </citation>
    <scope>NUCLEOTIDE SEQUENCE [LARGE SCALE GENOMIC DNA]</scope>
    <source>
        <strain evidence="1 2">FSL Z3-227</strain>
    </source>
</reference>
<evidence type="ECO:0000313" key="1">
    <source>
        <dbReference type="EMBL" id="EIQ81051.1"/>
    </source>
</evidence>
<dbReference type="Proteomes" id="UP000004423">
    <property type="component" value="Unassembled WGS sequence"/>
</dbReference>